<dbReference type="InterPro" id="IPR032675">
    <property type="entry name" value="LRR_dom_sf"/>
</dbReference>
<evidence type="ECO:0000256" key="18">
    <source>
        <dbReference type="PROSITE-ProRule" id="PRU10141"/>
    </source>
</evidence>
<evidence type="ECO:0000256" key="9">
    <source>
        <dbReference type="ARBA" id="ARBA00022729"/>
    </source>
</evidence>
<dbReference type="FunFam" id="3.30.200.20:FF:000432">
    <property type="entry name" value="LRR receptor-like serine/threonine-protein kinase EFR"/>
    <property type="match status" value="1"/>
</dbReference>
<dbReference type="AlphaFoldDB" id="A0A314KLZ6"/>
<dbReference type="PROSITE" id="PS00108">
    <property type="entry name" value="PROTEIN_KINASE_ST"/>
    <property type="match status" value="1"/>
</dbReference>
<dbReference type="GO" id="GO:0051707">
    <property type="term" value="P:response to other organism"/>
    <property type="evidence" value="ECO:0007669"/>
    <property type="project" value="UniProtKB-ARBA"/>
</dbReference>
<dbReference type="InterPro" id="IPR003591">
    <property type="entry name" value="Leu-rich_rpt_typical-subtyp"/>
</dbReference>
<dbReference type="InterPro" id="IPR051716">
    <property type="entry name" value="Plant_RL_S/T_kinase"/>
</dbReference>
<dbReference type="PROSITE" id="PS00107">
    <property type="entry name" value="PROTEIN_KINASE_ATP"/>
    <property type="match status" value="1"/>
</dbReference>
<evidence type="ECO:0000313" key="22">
    <source>
        <dbReference type="Proteomes" id="UP000187609"/>
    </source>
</evidence>
<evidence type="ECO:0000256" key="13">
    <source>
        <dbReference type="ARBA" id="ARBA00022840"/>
    </source>
</evidence>
<evidence type="ECO:0000256" key="17">
    <source>
        <dbReference type="ARBA" id="ARBA00023180"/>
    </source>
</evidence>
<evidence type="ECO:0000256" key="2">
    <source>
        <dbReference type="ARBA" id="ARBA00004479"/>
    </source>
</evidence>
<comment type="similarity">
    <text evidence="3">Belongs to the protein kinase superfamily. Ser/Thr protein kinase family.</text>
</comment>
<keyword evidence="11 18" id="KW-0547">Nucleotide-binding</keyword>
<dbReference type="Gene3D" id="3.30.200.20">
    <property type="entry name" value="Phosphorylase Kinase, domain 1"/>
    <property type="match status" value="1"/>
</dbReference>
<evidence type="ECO:0000256" key="1">
    <source>
        <dbReference type="ARBA" id="ARBA00004236"/>
    </source>
</evidence>
<dbReference type="Gene3D" id="3.80.10.10">
    <property type="entry name" value="Ribonuclease Inhibitor"/>
    <property type="match status" value="2"/>
</dbReference>
<dbReference type="GO" id="GO:0005524">
    <property type="term" value="F:ATP binding"/>
    <property type="evidence" value="ECO:0007669"/>
    <property type="project" value="UniProtKB-UniRule"/>
</dbReference>
<dbReference type="PROSITE" id="PS50011">
    <property type="entry name" value="PROTEIN_KINASE_DOM"/>
    <property type="match status" value="1"/>
</dbReference>
<dbReference type="GO" id="GO:0006952">
    <property type="term" value="P:defense response"/>
    <property type="evidence" value="ECO:0007669"/>
    <property type="project" value="UniProtKB-ARBA"/>
</dbReference>
<dbReference type="InterPro" id="IPR011009">
    <property type="entry name" value="Kinase-like_dom_sf"/>
</dbReference>
<feature type="transmembrane region" description="Helical" evidence="19">
    <location>
        <begin position="506"/>
        <end position="526"/>
    </location>
</feature>
<dbReference type="GO" id="GO:0004672">
    <property type="term" value="F:protein kinase activity"/>
    <property type="evidence" value="ECO:0007669"/>
    <property type="project" value="InterPro"/>
</dbReference>
<dbReference type="SMART" id="SM00369">
    <property type="entry name" value="LRR_TYP"/>
    <property type="match status" value="7"/>
</dbReference>
<dbReference type="PANTHER" id="PTHR48053:SF37">
    <property type="entry name" value="LEUCINE-RICH REPEAT PROTEIN KINASE FAMILY PROTEIN"/>
    <property type="match status" value="1"/>
</dbReference>
<evidence type="ECO:0000256" key="15">
    <source>
        <dbReference type="ARBA" id="ARBA00023136"/>
    </source>
</evidence>
<evidence type="ECO:0000256" key="6">
    <source>
        <dbReference type="ARBA" id="ARBA00022614"/>
    </source>
</evidence>
<keyword evidence="9" id="KW-0732">Signal</keyword>
<keyword evidence="8 19" id="KW-0812">Transmembrane</keyword>
<keyword evidence="10" id="KW-0677">Repeat</keyword>
<keyword evidence="6" id="KW-0433">Leucine-rich repeat</keyword>
<dbReference type="FunFam" id="3.80.10.10:FF:000213">
    <property type="entry name" value="Tyrosine-sulfated glycopeptide receptor 1"/>
    <property type="match status" value="1"/>
</dbReference>
<keyword evidence="7" id="KW-0808">Transferase</keyword>
<dbReference type="InterPro" id="IPR000719">
    <property type="entry name" value="Prot_kinase_dom"/>
</dbReference>
<evidence type="ECO:0000313" key="21">
    <source>
        <dbReference type="EMBL" id="OIT30288.1"/>
    </source>
</evidence>
<dbReference type="FunFam" id="3.80.10.10:FF:000101">
    <property type="entry name" value="LRR receptor-like serine/threonine-protein kinase ERECTA"/>
    <property type="match status" value="1"/>
</dbReference>
<dbReference type="EMBL" id="MJEQ01001552">
    <property type="protein sequence ID" value="OIT30288.1"/>
    <property type="molecule type" value="Genomic_DNA"/>
</dbReference>
<dbReference type="Pfam" id="PF13855">
    <property type="entry name" value="LRR_8"/>
    <property type="match status" value="1"/>
</dbReference>
<dbReference type="InterPro" id="IPR017441">
    <property type="entry name" value="Protein_kinase_ATP_BS"/>
</dbReference>
<dbReference type="InterPro" id="IPR008271">
    <property type="entry name" value="Ser/Thr_kinase_AS"/>
</dbReference>
<evidence type="ECO:0000256" key="7">
    <source>
        <dbReference type="ARBA" id="ARBA00022679"/>
    </source>
</evidence>
<dbReference type="Gene3D" id="1.10.510.10">
    <property type="entry name" value="Transferase(Phosphotransferase) domain 1"/>
    <property type="match status" value="1"/>
</dbReference>
<dbReference type="GO" id="GO:0005886">
    <property type="term" value="C:plasma membrane"/>
    <property type="evidence" value="ECO:0007669"/>
    <property type="project" value="UniProtKB-SubCell"/>
</dbReference>
<gene>
    <name evidence="21" type="ORF">A4A49_20682</name>
</gene>
<dbReference type="Pfam" id="PF00560">
    <property type="entry name" value="LRR_1"/>
    <property type="match status" value="7"/>
</dbReference>
<keyword evidence="14 19" id="KW-1133">Transmembrane helix</keyword>
<keyword evidence="17" id="KW-0325">Glycoprotein</keyword>
<keyword evidence="22" id="KW-1185">Reference proteome</keyword>
<evidence type="ECO:0000256" key="19">
    <source>
        <dbReference type="SAM" id="Phobius"/>
    </source>
</evidence>
<sequence length="796" mass="87386">MELQTSFVRLSSLFFLSFHAILFIFLYLSFPQYASASILGNQSDKLALLEFKSKIIEDPQGLMDSWNATLNVCKWPGVTCGHKHQRVISLNLNGHRLAGSISPSIGNLSFLRILDMSDNSLHGIIPPEIGQLIRLQTLNLSFNFIGGEIPLTLSRCVNIVNLVVDHNSIEGHIPDEVGSLTKLEMLYLKNNNFTGNVPSSIGNLTSLRELYISYNDLVGELPDTMANMRSLTSFGASVNTLSGEFPPALCNLSSLIHISLSFNKFRGSLRPDIGLAFPNLQNLYLANNYFTGSIPASLSNCSDLLRIDIPTNNFTGNIPLSFGNLKNLLWLNVRSNQLGSGAPDDLNFMNALTSCRKLEFLDIADNKFGGILPYSITNLSTTLTKLLIGNNRISGTIPREISNLVNLDVLNIKGTLINGSIPDSIGMLSNLKNLHMESNQLTGNIPSSLGNITGLMRIHLQNNSLEGTIPSSLGNCNIPNSIAQHFSLQNLNLSFNHLDGEVPVQALTLCAIAACLTLLLLLLLCCKQKVKQRPSSTSSVGEGYTRVSYDDLLKSTGGFSSNNLIGSGSFGSVYRGSHSQEGTIIAVKVLKLDKRGASKSFLAECEALRNIRHRNLVRILTVCSSINFDGNEFKALVYPFMENGSLDEWLHRKEGEMPQKRLSILHRLNITIDVASSLQYLHSQCHTPIVHCDLKPSNVLLDSNLTALVSDFGLARILSDSGQEAEVNQFSSVRIKGTIGYAAPEYGMGGLVSSQGMSIALGFFYWRFSRGEDQPVNYLRRMKIFTALLSMHYLVK</sequence>
<reference evidence="21" key="1">
    <citation type="submission" date="2016-11" db="EMBL/GenBank/DDBJ databases">
        <title>The genome of Nicotiana attenuata.</title>
        <authorList>
            <person name="Xu S."/>
            <person name="Brockmoeller T."/>
            <person name="Gaquerel E."/>
            <person name="Navarro A."/>
            <person name="Kuhl H."/>
            <person name="Gase K."/>
            <person name="Ling Z."/>
            <person name="Zhou W."/>
            <person name="Kreitzer C."/>
            <person name="Stanke M."/>
            <person name="Tang H."/>
            <person name="Lyons E."/>
            <person name="Pandey P."/>
            <person name="Pandey S.P."/>
            <person name="Timmermann B."/>
            <person name="Baldwin I.T."/>
        </authorList>
    </citation>
    <scope>NUCLEOTIDE SEQUENCE [LARGE SCALE GENOMIC DNA]</scope>
    <source>
        <strain evidence="21">UT</strain>
    </source>
</reference>
<keyword evidence="16" id="KW-0675">Receptor</keyword>
<dbReference type="Gramene" id="OIT30288">
    <property type="protein sequence ID" value="OIT30288"/>
    <property type="gene ID" value="A4A49_20682"/>
</dbReference>
<comment type="similarity">
    <text evidence="4">Belongs to the RLP family.</text>
</comment>
<evidence type="ECO:0000256" key="3">
    <source>
        <dbReference type="ARBA" id="ARBA00008684"/>
    </source>
</evidence>
<dbReference type="InterPro" id="IPR013210">
    <property type="entry name" value="LRR_N_plant-typ"/>
</dbReference>
<evidence type="ECO:0000256" key="14">
    <source>
        <dbReference type="ARBA" id="ARBA00022989"/>
    </source>
</evidence>
<comment type="caution">
    <text evidence="21">The sequence shown here is derived from an EMBL/GenBank/DDBJ whole genome shotgun (WGS) entry which is preliminary data.</text>
</comment>
<keyword evidence="12" id="KW-0418">Kinase</keyword>
<dbReference type="SMART" id="SM00220">
    <property type="entry name" value="S_TKc"/>
    <property type="match status" value="1"/>
</dbReference>
<evidence type="ECO:0000256" key="12">
    <source>
        <dbReference type="ARBA" id="ARBA00022777"/>
    </source>
</evidence>
<evidence type="ECO:0000256" key="10">
    <source>
        <dbReference type="ARBA" id="ARBA00022737"/>
    </source>
</evidence>
<dbReference type="InterPro" id="IPR001611">
    <property type="entry name" value="Leu-rich_rpt"/>
</dbReference>
<keyword evidence="15 19" id="KW-0472">Membrane</keyword>
<dbReference type="SUPFAM" id="SSF52058">
    <property type="entry name" value="L domain-like"/>
    <property type="match status" value="2"/>
</dbReference>
<dbReference type="PANTHER" id="PTHR48053">
    <property type="entry name" value="LEUCINE RICH REPEAT FAMILY PROTEIN, EXPRESSED"/>
    <property type="match status" value="1"/>
</dbReference>
<evidence type="ECO:0000256" key="5">
    <source>
        <dbReference type="ARBA" id="ARBA00022475"/>
    </source>
</evidence>
<organism evidence="21 22">
    <name type="scientific">Nicotiana attenuata</name>
    <name type="common">Coyote tobacco</name>
    <dbReference type="NCBI Taxonomy" id="49451"/>
    <lineage>
        <taxon>Eukaryota</taxon>
        <taxon>Viridiplantae</taxon>
        <taxon>Streptophyta</taxon>
        <taxon>Embryophyta</taxon>
        <taxon>Tracheophyta</taxon>
        <taxon>Spermatophyta</taxon>
        <taxon>Magnoliopsida</taxon>
        <taxon>eudicotyledons</taxon>
        <taxon>Gunneridae</taxon>
        <taxon>Pentapetalae</taxon>
        <taxon>asterids</taxon>
        <taxon>lamiids</taxon>
        <taxon>Solanales</taxon>
        <taxon>Solanaceae</taxon>
        <taxon>Nicotianoideae</taxon>
        <taxon>Nicotianeae</taxon>
        <taxon>Nicotiana</taxon>
    </lineage>
</organism>
<evidence type="ECO:0000256" key="8">
    <source>
        <dbReference type="ARBA" id="ARBA00022692"/>
    </source>
</evidence>
<keyword evidence="5" id="KW-1003">Cell membrane</keyword>
<dbReference type="Pfam" id="PF08263">
    <property type="entry name" value="LRRNT_2"/>
    <property type="match status" value="1"/>
</dbReference>
<accession>A0A314KLZ6</accession>
<dbReference type="Proteomes" id="UP000187609">
    <property type="component" value="Unassembled WGS sequence"/>
</dbReference>
<dbReference type="Pfam" id="PF00069">
    <property type="entry name" value="Pkinase"/>
    <property type="match status" value="1"/>
</dbReference>
<dbReference type="SUPFAM" id="SSF56112">
    <property type="entry name" value="Protein kinase-like (PK-like)"/>
    <property type="match status" value="1"/>
</dbReference>
<feature type="domain" description="Protein kinase" evidence="20">
    <location>
        <begin position="559"/>
        <end position="796"/>
    </location>
</feature>
<evidence type="ECO:0000256" key="11">
    <source>
        <dbReference type="ARBA" id="ARBA00022741"/>
    </source>
</evidence>
<evidence type="ECO:0000256" key="16">
    <source>
        <dbReference type="ARBA" id="ARBA00023170"/>
    </source>
</evidence>
<evidence type="ECO:0000259" key="20">
    <source>
        <dbReference type="PROSITE" id="PS50011"/>
    </source>
</evidence>
<evidence type="ECO:0000256" key="4">
    <source>
        <dbReference type="ARBA" id="ARBA00009592"/>
    </source>
</evidence>
<keyword evidence="13 18" id="KW-0067">ATP-binding</keyword>
<proteinExistence type="inferred from homology"/>
<name>A0A314KLZ6_NICAT</name>
<feature type="binding site" evidence="18">
    <location>
        <position position="588"/>
    </location>
    <ligand>
        <name>ATP</name>
        <dbReference type="ChEBI" id="CHEBI:30616"/>
    </ligand>
</feature>
<protein>
    <submittedName>
        <fullName evidence="21">Lrr receptor-like serinethreonine-protein kinase</fullName>
    </submittedName>
</protein>
<dbReference type="SMR" id="A0A314KLZ6"/>
<comment type="subcellular location">
    <subcellularLocation>
        <location evidence="1">Cell membrane</location>
    </subcellularLocation>
    <subcellularLocation>
        <location evidence="2">Membrane</location>
        <topology evidence="2">Single-pass type I membrane protein</topology>
    </subcellularLocation>
</comment>